<evidence type="ECO:0000256" key="2">
    <source>
        <dbReference type="ARBA" id="ARBA00022670"/>
    </source>
</evidence>
<dbReference type="PROSITE" id="PS00141">
    <property type="entry name" value="ASP_PROTEASE"/>
    <property type="match status" value="3"/>
</dbReference>
<dbReference type="OrthoDB" id="771136at2759"/>
<dbReference type="PROSITE" id="PS51767">
    <property type="entry name" value="PEPTIDASE_A1"/>
    <property type="match status" value="1"/>
</dbReference>
<evidence type="ECO:0000256" key="6">
    <source>
        <dbReference type="ARBA" id="ARBA00023180"/>
    </source>
</evidence>
<dbReference type="InterPro" id="IPR001969">
    <property type="entry name" value="Aspartic_peptidase_AS"/>
</dbReference>
<dbReference type="PRINTS" id="PR00792">
    <property type="entry name" value="PEPSIN"/>
</dbReference>
<keyword evidence="2 9" id="KW-0645">Protease</keyword>
<dbReference type="GO" id="GO:0005764">
    <property type="term" value="C:lysosome"/>
    <property type="evidence" value="ECO:0007669"/>
    <property type="project" value="TreeGrafter"/>
</dbReference>
<dbReference type="InterPro" id="IPR021109">
    <property type="entry name" value="Peptidase_aspartic_dom_sf"/>
</dbReference>
<feature type="disulfide bond" evidence="8">
    <location>
        <begin position="93"/>
        <end position="98"/>
    </location>
</feature>
<dbReference type="InterPro" id="IPR001461">
    <property type="entry name" value="Aspartic_peptidase_A1"/>
</dbReference>
<dbReference type="GO" id="GO:0004190">
    <property type="term" value="F:aspartic-type endopeptidase activity"/>
    <property type="evidence" value="ECO:0007669"/>
    <property type="project" value="UniProtKB-KW"/>
</dbReference>
<evidence type="ECO:0000256" key="9">
    <source>
        <dbReference type="RuleBase" id="RU000454"/>
    </source>
</evidence>
<proteinExistence type="inferred from homology"/>
<feature type="disulfide bond" evidence="8">
    <location>
        <begin position="335"/>
        <end position="369"/>
    </location>
</feature>
<feature type="active site" evidence="7">
    <location>
        <position position="301"/>
    </location>
</feature>
<dbReference type="FunFam" id="2.40.70.10:FF:000008">
    <property type="entry name" value="Cathepsin D"/>
    <property type="match status" value="1"/>
</dbReference>
<accession>A0A3P6RS93</accession>
<keyword evidence="5 8" id="KW-1015">Disulfide bond</keyword>
<dbReference type="PANTHER" id="PTHR47966:SF40">
    <property type="entry name" value="ASPARTIC PROTEASE 3"/>
    <property type="match status" value="1"/>
</dbReference>
<reference evidence="11 12" key="1">
    <citation type="submission" date="2018-11" db="EMBL/GenBank/DDBJ databases">
        <authorList>
            <consortium name="Pathogen Informatics"/>
        </authorList>
    </citation>
    <scope>NUCLEOTIDE SEQUENCE [LARGE SCALE GENOMIC DNA]</scope>
</reference>
<feature type="active site" evidence="7">
    <location>
        <position position="80"/>
    </location>
</feature>
<dbReference type="EMBL" id="UYRR01032821">
    <property type="protein sequence ID" value="VDK56905.1"/>
    <property type="molecule type" value="Genomic_DNA"/>
</dbReference>
<dbReference type="Proteomes" id="UP000267096">
    <property type="component" value="Unassembled WGS sequence"/>
</dbReference>
<dbReference type="AlphaFoldDB" id="A0A3P6RS93"/>
<comment type="similarity">
    <text evidence="1 9">Belongs to the peptidase A1 family.</text>
</comment>
<feature type="domain" description="Peptidase A1" evidence="10">
    <location>
        <begin position="57"/>
        <end position="410"/>
    </location>
</feature>
<evidence type="ECO:0000259" key="10">
    <source>
        <dbReference type="PROSITE" id="PS51767"/>
    </source>
</evidence>
<evidence type="ECO:0000256" key="3">
    <source>
        <dbReference type="ARBA" id="ARBA00022750"/>
    </source>
</evidence>
<evidence type="ECO:0000256" key="4">
    <source>
        <dbReference type="ARBA" id="ARBA00022801"/>
    </source>
</evidence>
<dbReference type="GO" id="GO:0006508">
    <property type="term" value="P:proteolysis"/>
    <property type="evidence" value="ECO:0007669"/>
    <property type="project" value="UniProtKB-KW"/>
</dbReference>
<organism evidence="11 12">
    <name type="scientific">Anisakis simplex</name>
    <name type="common">Herring worm</name>
    <dbReference type="NCBI Taxonomy" id="6269"/>
    <lineage>
        <taxon>Eukaryota</taxon>
        <taxon>Metazoa</taxon>
        <taxon>Ecdysozoa</taxon>
        <taxon>Nematoda</taxon>
        <taxon>Chromadorea</taxon>
        <taxon>Rhabditida</taxon>
        <taxon>Spirurina</taxon>
        <taxon>Ascaridomorpha</taxon>
        <taxon>Ascaridoidea</taxon>
        <taxon>Anisakidae</taxon>
        <taxon>Anisakis</taxon>
        <taxon>Anisakis simplex complex</taxon>
    </lineage>
</organism>
<protein>
    <recommendedName>
        <fullName evidence="10">Peptidase A1 domain-containing protein</fullName>
    </recommendedName>
</protein>
<dbReference type="InterPro" id="IPR033121">
    <property type="entry name" value="PEPTIDASE_A1"/>
</dbReference>
<keyword evidence="12" id="KW-1185">Reference proteome</keyword>
<keyword evidence="3 9" id="KW-0064">Aspartyl protease</keyword>
<evidence type="ECO:0000313" key="12">
    <source>
        <dbReference type="Proteomes" id="UP000267096"/>
    </source>
</evidence>
<dbReference type="FunFam" id="2.40.70.10:FF:000002">
    <property type="entry name" value="Vacuolar aspartic proteinase"/>
    <property type="match status" value="1"/>
</dbReference>
<evidence type="ECO:0000256" key="5">
    <source>
        <dbReference type="ARBA" id="ARBA00023157"/>
    </source>
</evidence>
<dbReference type="Gene3D" id="2.40.70.10">
    <property type="entry name" value="Acid Proteases"/>
    <property type="match status" value="3"/>
</dbReference>
<sequence>MVFKYSGGGGGGWPPVGPFGPVGAGYGPGPGQVGAWAPGGGTGAFVEGLNDYENLQYTGPITIGTPPQSFTVVNIKVLFDTGSSNLWVPCEGCRSAACTNHNRFRCDQSATCIATRDPFHIKYGTGSMSGHVDLDTVCFSGAGLCTDRNQGFACARHEPKSVFNSAIFDGILGMAWDSISVDAIPQPLDQIMASPFCELPVFAFWLSRDLNSQQGGEITICSIDPSRFQLDAVTVNGVVVSNSIGAAVDTGTSLIIGPTNAINQGQLVWVPLLVQSYWLIQLDAVTVNGVVVSNSIGAAVDTGTSLIIGPTNAINQLFSQIGVSQGNDGNNNLDCSLQNSLPDVVFTFAGMDFILSSSDYIIQFDDGTCTVAFDGGDPTASTGPIWILGDAFIGRFYTVFDRGNAQVGFANAV</sequence>
<keyword evidence="6" id="KW-0325">Glycoprotein</keyword>
<dbReference type="PANTHER" id="PTHR47966">
    <property type="entry name" value="BETA-SITE APP-CLEAVING ENZYME, ISOFORM A-RELATED"/>
    <property type="match status" value="1"/>
</dbReference>
<evidence type="ECO:0000256" key="1">
    <source>
        <dbReference type="ARBA" id="ARBA00007447"/>
    </source>
</evidence>
<dbReference type="SUPFAM" id="SSF50630">
    <property type="entry name" value="Acid proteases"/>
    <property type="match status" value="2"/>
</dbReference>
<keyword evidence="4 9" id="KW-0378">Hydrolase</keyword>
<gene>
    <name evidence="11" type="ORF">ASIM_LOCUS16121</name>
</gene>
<dbReference type="Pfam" id="PF00026">
    <property type="entry name" value="Asp"/>
    <property type="match status" value="2"/>
</dbReference>
<evidence type="ECO:0000256" key="7">
    <source>
        <dbReference type="PIRSR" id="PIRSR601461-1"/>
    </source>
</evidence>
<evidence type="ECO:0000256" key="8">
    <source>
        <dbReference type="PIRSR" id="PIRSR601461-2"/>
    </source>
</evidence>
<evidence type="ECO:0000313" key="11">
    <source>
        <dbReference type="EMBL" id="VDK56905.1"/>
    </source>
</evidence>
<name>A0A3P6RS93_ANISI</name>